<organism evidence="1 2">
    <name type="scientific">Ancylostoma ceylanicum</name>
    <dbReference type="NCBI Taxonomy" id="53326"/>
    <lineage>
        <taxon>Eukaryota</taxon>
        <taxon>Metazoa</taxon>
        <taxon>Ecdysozoa</taxon>
        <taxon>Nematoda</taxon>
        <taxon>Chromadorea</taxon>
        <taxon>Rhabditida</taxon>
        <taxon>Rhabditina</taxon>
        <taxon>Rhabditomorpha</taxon>
        <taxon>Strongyloidea</taxon>
        <taxon>Ancylostomatidae</taxon>
        <taxon>Ancylostomatinae</taxon>
        <taxon>Ancylostoma</taxon>
    </lineage>
</organism>
<evidence type="ECO:0000313" key="1">
    <source>
        <dbReference type="EMBL" id="EYC00367.1"/>
    </source>
</evidence>
<dbReference type="Proteomes" id="UP000024635">
    <property type="component" value="Unassembled WGS sequence"/>
</dbReference>
<accession>A0A016TCG5</accession>
<gene>
    <name evidence="1" type="primary">Acey_s0116.g583</name>
    <name evidence="1" type="ORF">Y032_0116g583</name>
</gene>
<dbReference type="AlphaFoldDB" id="A0A016TCG5"/>
<dbReference type="EMBL" id="JARK01001452">
    <property type="protein sequence ID" value="EYC00367.1"/>
    <property type="molecule type" value="Genomic_DNA"/>
</dbReference>
<protein>
    <submittedName>
        <fullName evidence="1">Uncharacterized protein</fullName>
    </submittedName>
</protein>
<comment type="caution">
    <text evidence="1">The sequence shown here is derived from an EMBL/GenBank/DDBJ whole genome shotgun (WGS) entry which is preliminary data.</text>
</comment>
<name>A0A016TCG5_9BILA</name>
<sequence length="86" mass="9385">MAMAFPQPWKARGAIAPLMTESSPQWQLCVFLAVDEGRDRGAGTLSVCYAEAAGPLGRDAEEKGQQTTRVPAQWSRPLYTAVWCSL</sequence>
<keyword evidence="2" id="KW-1185">Reference proteome</keyword>
<proteinExistence type="predicted"/>
<reference evidence="2" key="1">
    <citation type="journal article" date="2015" name="Nat. Genet.">
        <title>The genome and transcriptome of the zoonotic hookworm Ancylostoma ceylanicum identify infection-specific gene families.</title>
        <authorList>
            <person name="Schwarz E.M."/>
            <person name="Hu Y."/>
            <person name="Antoshechkin I."/>
            <person name="Miller M.M."/>
            <person name="Sternberg P.W."/>
            <person name="Aroian R.V."/>
        </authorList>
    </citation>
    <scope>NUCLEOTIDE SEQUENCE</scope>
    <source>
        <strain evidence="2">HY135</strain>
    </source>
</reference>
<evidence type="ECO:0000313" key="2">
    <source>
        <dbReference type="Proteomes" id="UP000024635"/>
    </source>
</evidence>